<dbReference type="PANTHER" id="PTHR32322:SF2">
    <property type="entry name" value="EAMA DOMAIN-CONTAINING PROTEIN"/>
    <property type="match status" value="1"/>
</dbReference>
<feature type="transmembrane region" description="Helical" evidence="6">
    <location>
        <begin position="210"/>
        <end position="233"/>
    </location>
</feature>
<dbReference type="PANTHER" id="PTHR32322">
    <property type="entry name" value="INNER MEMBRANE TRANSPORTER"/>
    <property type="match status" value="1"/>
</dbReference>
<dbReference type="Pfam" id="PF00892">
    <property type="entry name" value="EamA"/>
    <property type="match status" value="2"/>
</dbReference>
<sequence>MPSSPHATSPTPGPLDGRASAIMTSLCLLWSLQQISLKAAAADASPMTMIALRSAIAAALVAALMVWRGEARPALAAAVQQGRWRPGAVVGGLFALEYLLVAVALQLTSAGHVLVFLYTSPVFAALGLQARLPAERLKPLQWLGIGLAFAGIAIAFAGRAATHGVTGSSAGTAQILLGDALALLAGASWGATTVALRTSSLRHAPAAESLLYQLLAAFVLLAPAALLGGQWHFTPTAAAWGHLGFQSLIVSFASFLVWFWLLRHYLASRLGVFSFLTPVLGVVLGHALLGEPLETPFLMGGAFVLAGIGLVNGHEWMAGWRRTAEV</sequence>
<protein>
    <submittedName>
        <fullName evidence="8">DMT family transporter</fullName>
    </submittedName>
</protein>
<evidence type="ECO:0000313" key="9">
    <source>
        <dbReference type="Proteomes" id="UP000484255"/>
    </source>
</evidence>
<dbReference type="GO" id="GO:0016020">
    <property type="term" value="C:membrane"/>
    <property type="evidence" value="ECO:0007669"/>
    <property type="project" value="UniProtKB-SubCell"/>
</dbReference>
<feature type="domain" description="EamA" evidence="7">
    <location>
        <begin position="177"/>
        <end position="312"/>
    </location>
</feature>
<feature type="transmembrane region" description="Helical" evidence="6">
    <location>
        <begin position="50"/>
        <end position="67"/>
    </location>
</feature>
<keyword evidence="9" id="KW-1185">Reference proteome</keyword>
<evidence type="ECO:0000313" key="8">
    <source>
        <dbReference type="EMBL" id="NDY92838.1"/>
    </source>
</evidence>
<evidence type="ECO:0000256" key="5">
    <source>
        <dbReference type="ARBA" id="ARBA00023136"/>
    </source>
</evidence>
<evidence type="ECO:0000256" key="3">
    <source>
        <dbReference type="ARBA" id="ARBA00022692"/>
    </source>
</evidence>
<dbReference type="EMBL" id="JAAGOH010000023">
    <property type="protein sequence ID" value="NDY92838.1"/>
    <property type="molecule type" value="Genomic_DNA"/>
</dbReference>
<dbReference type="InterPro" id="IPR037185">
    <property type="entry name" value="EmrE-like"/>
</dbReference>
<feature type="transmembrane region" description="Helical" evidence="6">
    <location>
        <begin position="88"/>
        <end position="107"/>
    </location>
</feature>
<keyword evidence="4 6" id="KW-1133">Transmembrane helix</keyword>
<evidence type="ECO:0000256" key="2">
    <source>
        <dbReference type="ARBA" id="ARBA00007362"/>
    </source>
</evidence>
<keyword evidence="3 6" id="KW-0812">Transmembrane</keyword>
<comment type="caution">
    <text evidence="8">The sequence shown here is derived from an EMBL/GenBank/DDBJ whole genome shotgun (WGS) entry which is preliminary data.</text>
</comment>
<accession>A0A7C9TKY3</accession>
<gene>
    <name evidence="8" type="ORF">G3A44_16725</name>
</gene>
<feature type="transmembrane region" description="Helical" evidence="6">
    <location>
        <begin position="173"/>
        <end position="198"/>
    </location>
</feature>
<feature type="transmembrane region" description="Helical" evidence="6">
    <location>
        <begin position="142"/>
        <end position="161"/>
    </location>
</feature>
<comment type="similarity">
    <text evidence="2">Belongs to the EamA transporter family.</text>
</comment>
<dbReference type="InterPro" id="IPR050638">
    <property type="entry name" value="AA-Vitamin_Transporters"/>
</dbReference>
<feature type="domain" description="EamA" evidence="7">
    <location>
        <begin position="26"/>
        <end position="155"/>
    </location>
</feature>
<dbReference type="Proteomes" id="UP000484255">
    <property type="component" value="Unassembled WGS sequence"/>
</dbReference>
<dbReference type="InterPro" id="IPR000620">
    <property type="entry name" value="EamA_dom"/>
</dbReference>
<evidence type="ECO:0000256" key="1">
    <source>
        <dbReference type="ARBA" id="ARBA00004141"/>
    </source>
</evidence>
<proteinExistence type="inferred from homology"/>
<dbReference type="RefSeq" id="WP_163458892.1">
    <property type="nucleotide sequence ID" value="NZ_JAAGOH010000023.1"/>
</dbReference>
<reference evidence="8 9" key="1">
    <citation type="submission" date="2020-02" db="EMBL/GenBank/DDBJ databases">
        <title>Ideonella bacterium strain TBM-1.</title>
        <authorList>
            <person name="Chen W.-M."/>
        </authorList>
    </citation>
    <scope>NUCLEOTIDE SEQUENCE [LARGE SCALE GENOMIC DNA]</scope>
    <source>
        <strain evidence="8 9">TBM-1</strain>
    </source>
</reference>
<feature type="transmembrane region" description="Helical" evidence="6">
    <location>
        <begin position="295"/>
        <end position="313"/>
    </location>
</feature>
<dbReference type="AlphaFoldDB" id="A0A7C9TKY3"/>
<evidence type="ECO:0000256" key="4">
    <source>
        <dbReference type="ARBA" id="ARBA00022989"/>
    </source>
</evidence>
<evidence type="ECO:0000256" key="6">
    <source>
        <dbReference type="SAM" id="Phobius"/>
    </source>
</evidence>
<comment type="subcellular location">
    <subcellularLocation>
        <location evidence="1">Membrane</location>
        <topology evidence="1">Multi-pass membrane protein</topology>
    </subcellularLocation>
</comment>
<organism evidence="8 9">
    <name type="scientific">Ideonella livida</name>
    <dbReference type="NCBI Taxonomy" id="2707176"/>
    <lineage>
        <taxon>Bacteria</taxon>
        <taxon>Pseudomonadati</taxon>
        <taxon>Pseudomonadota</taxon>
        <taxon>Betaproteobacteria</taxon>
        <taxon>Burkholderiales</taxon>
        <taxon>Sphaerotilaceae</taxon>
        <taxon>Ideonella</taxon>
    </lineage>
</organism>
<feature type="transmembrane region" description="Helical" evidence="6">
    <location>
        <begin position="270"/>
        <end position="289"/>
    </location>
</feature>
<evidence type="ECO:0000259" key="7">
    <source>
        <dbReference type="Pfam" id="PF00892"/>
    </source>
</evidence>
<dbReference type="SUPFAM" id="SSF103481">
    <property type="entry name" value="Multidrug resistance efflux transporter EmrE"/>
    <property type="match status" value="2"/>
</dbReference>
<name>A0A7C9TKY3_9BURK</name>
<feature type="transmembrane region" description="Helical" evidence="6">
    <location>
        <begin position="113"/>
        <end position="130"/>
    </location>
</feature>
<keyword evidence="5 6" id="KW-0472">Membrane</keyword>
<feature type="transmembrane region" description="Helical" evidence="6">
    <location>
        <begin position="239"/>
        <end position="261"/>
    </location>
</feature>